<accession>A7NQN9</accession>
<dbReference type="AlphaFoldDB" id="A7NQN9"/>
<dbReference type="SFLD" id="SFLDS00001">
    <property type="entry name" value="Enolase"/>
    <property type="match status" value="1"/>
</dbReference>
<dbReference type="Gene3D" id="3.30.390.10">
    <property type="entry name" value="Enolase-like, N-terminal domain"/>
    <property type="match status" value="1"/>
</dbReference>
<proteinExistence type="predicted"/>
<dbReference type="SFLD" id="SFLDG00179">
    <property type="entry name" value="mandelate_racemase"/>
    <property type="match status" value="1"/>
</dbReference>
<dbReference type="GO" id="GO:0016829">
    <property type="term" value="F:lyase activity"/>
    <property type="evidence" value="ECO:0007669"/>
    <property type="project" value="UniProtKB-KW"/>
</dbReference>
<dbReference type="EMBL" id="CP000804">
    <property type="protein sequence ID" value="ABU59885.1"/>
    <property type="molecule type" value="Genomic_DNA"/>
</dbReference>
<dbReference type="PANTHER" id="PTHR48080:SF2">
    <property type="entry name" value="D-GALACTONATE DEHYDRATASE"/>
    <property type="match status" value="1"/>
</dbReference>
<dbReference type="SMART" id="SM00922">
    <property type="entry name" value="MR_MLE"/>
    <property type="match status" value="1"/>
</dbReference>
<dbReference type="Proteomes" id="UP000000263">
    <property type="component" value="Chromosome"/>
</dbReference>
<sequence length="388" mass="43913">MKITRVSTLVVHARMRNWVFVKVETDQDGLYGWGEATLEWKTKGVVGAVEDVSRLIIGEDPRRIEHLYQMMTRQYFWRAGIEGMTAMSGIEQALWDIKGKWLNVPVYELLGGRVRDRIRVYNHLGGGTMEHMYETTDPDLFAERALMVKEQGYTALKFMAVPRTEPVEGMRPVRYAERLVRAVRDAVGDDVDLMVDLHARCASPAMALRYCRAFEPYGLLFFEEPCPSEDIEATAQVTRASNIPIATGERLVGRHQFREVFERRACHIIQPDLSHCGGLWEARKIAAIAETYSMAVAPHNPNGPIATAAAIHFAAATPNWVIQEAISNDVPWRYDVVDSEHQVRDGYIAIPSRPGLGVEVNEGEAARHPWQPELVQRYFHPDGSVADW</sequence>
<organism evidence="3 4">
    <name type="scientific">Roseiflexus castenholzii (strain DSM 13941 / HLO8)</name>
    <dbReference type="NCBI Taxonomy" id="383372"/>
    <lineage>
        <taxon>Bacteria</taxon>
        <taxon>Bacillati</taxon>
        <taxon>Chloroflexota</taxon>
        <taxon>Chloroflexia</taxon>
        <taxon>Chloroflexales</taxon>
        <taxon>Roseiflexineae</taxon>
        <taxon>Roseiflexaceae</taxon>
        <taxon>Roseiflexus</taxon>
    </lineage>
</organism>
<dbReference type="Gene3D" id="3.20.20.120">
    <property type="entry name" value="Enolase-like C-terminal domain"/>
    <property type="match status" value="1"/>
</dbReference>
<evidence type="ECO:0000259" key="2">
    <source>
        <dbReference type="SMART" id="SM00922"/>
    </source>
</evidence>
<dbReference type="InterPro" id="IPR013342">
    <property type="entry name" value="Mandelate_racemase_C"/>
</dbReference>
<keyword evidence="1" id="KW-0456">Lyase</keyword>
<reference evidence="3 4" key="1">
    <citation type="submission" date="2007-08" db="EMBL/GenBank/DDBJ databases">
        <title>Complete sequence of Roseiflexus castenholzii DSM 13941.</title>
        <authorList>
            <consortium name="US DOE Joint Genome Institute"/>
            <person name="Copeland A."/>
            <person name="Lucas S."/>
            <person name="Lapidus A."/>
            <person name="Barry K."/>
            <person name="Glavina del Rio T."/>
            <person name="Dalin E."/>
            <person name="Tice H."/>
            <person name="Pitluck S."/>
            <person name="Thompson L.S."/>
            <person name="Brettin T."/>
            <person name="Bruce D."/>
            <person name="Detter J.C."/>
            <person name="Han C."/>
            <person name="Tapia R."/>
            <person name="Schmutz J."/>
            <person name="Larimer F."/>
            <person name="Land M."/>
            <person name="Hauser L."/>
            <person name="Kyrpides N."/>
            <person name="Mikhailova N."/>
            <person name="Bryant D.A."/>
            <person name="Hanada S."/>
            <person name="Tsukatani Y."/>
            <person name="Richardson P."/>
        </authorList>
    </citation>
    <scope>NUCLEOTIDE SEQUENCE [LARGE SCALE GENOMIC DNA]</scope>
    <source>
        <strain evidence="4">DSM 13941 / HLO8</strain>
    </source>
</reference>
<dbReference type="SUPFAM" id="SSF51604">
    <property type="entry name" value="Enolase C-terminal domain-like"/>
    <property type="match status" value="1"/>
</dbReference>
<dbReference type="GO" id="GO:0009063">
    <property type="term" value="P:amino acid catabolic process"/>
    <property type="evidence" value="ECO:0007669"/>
    <property type="project" value="InterPro"/>
</dbReference>
<dbReference type="InterPro" id="IPR029065">
    <property type="entry name" value="Enolase_C-like"/>
</dbReference>
<dbReference type="InterPro" id="IPR018110">
    <property type="entry name" value="Mandel_Rmase/mucon_lact_enz_CS"/>
</dbReference>
<dbReference type="eggNOG" id="COG4948">
    <property type="taxonomic scope" value="Bacteria"/>
</dbReference>
<dbReference type="KEGG" id="rca:Rcas_3848"/>
<dbReference type="InterPro" id="IPR029017">
    <property type="entry name" value="Enolase-like_N"/>
</dbReference>
<dbReference type="InterPro" id="IPR013341">
    <property type="entry name" value="Mandelate_racemase_N_dom"/>
</dbReference>
<dbReference type="Pfam" id="PF13378">
    <property type="entry name" value="MR_MLE_C"/>
    <property type="match status" value="1"/>
</dbReference>
<dbReference type="NCBIfam" id="NF010624">
    <property type="entry name" value="PRK14017.1"/>
    <property type="match status" value="1"/>
</dbReference>
<feature type="domain" description="Mandelate racemase/muconate lactonizing enzyme C-terminal" evidence="2">
    <location>
        <begin position="138"/>
        <end position="244"/>
    </location>
</feature>
<dbReference type="SUPFAM" id="SSF54826">
    <property type="entry name" value="Enolase N-terminal domain-like"/>
    <property type="match status" value="1"/>
</dbReference>
<protein>
    <submittedName>
        <fullName evidence="3">Mandelate racemase/muconate lactonizing protein</fullName>
    </submittedName>
</protein>
<dbReference type="HOGENOM" id="CLU_030273_3_2_0"/>
<dbReference type="OrthoDB" id="9775391at2"/>
<dbReference type="PANTHER" id="PTHR48080">
    <property type="entry name" value="D-GALACTONATE DEHYDRATASE-RELATED"/>
    <property type="match status" value="1"/>
</dbReference>
<dbReference type="STRING" id="383372.Rcas_3848"/>
<gene>
    <name evidence="3" type="ordered locus">Rcas_3848</name>
</gene>
<dbReference type="PROSITE" id="PS00908">
    <property type="entry name" value="MR_MLE_1"/>
    <property type="match status" value="1"/>
</dbReference>
<evidence type="ECO:0000313" key="4">
    <source>
        <dbReference type="Proteomes" id="UP000000263"/>
    </source>
</evidence>
<name>A7NQN9_ROSCS</name>
<evidence type="ECO:0000256" key="1">
    <source>
        <dbReference type="ARBA" id="ARBA00023239"/>
    </source>
</evidence>
<keyword evidence="4" id="KW-1185">Reference proteome</keyword>
<dbReference type="InterPro" id="IPR034593">
    <property type="entry name" value="DgoD-like"/>
</dbReference>
<dbReference type="InterPro" id="IPR036849">
    <property type="entry name" value="Enolase-like_C_sf"/>
</dbReference>
<evidence type="ECO:0000313" key="3">
    <source>
        <dbReference type="EMBL" id="ABU59885.1"/>
    </source>
</evidence>
<dbReference type="RefSeq" id="WP_012122308.1">
    <property type="nucleotide sequence ID" value="NC_009767.1"/>
</dbReference>
<dbReference type="Pfam" id="PF02746">
    <property type="entry name" value="MR_MLE_N"/>
    <property type="match status" value="1"/>
</dbReference>